<feature type="transmembrane region" description="Helical" evidence="5">
    <location>
        <begin position="325"/>
        <end position="346"/>
    </location>
</feature>
<feature type="transmembrane region" description="Helical" evidence="5">
    <location>
        <begin position="197"/>
        <end position="217"/>
    </location>
</feature>
<evidence type="ECO:0000256" key="2">
    <source>
        <dbReference type="ARBA" id="ARBA00022692"/>
    </source>
</evidence>
<feature type="transmembrane region" description="Helical" evidence="5">
    <location>
        <begin position="33"/>
        <end position="53"/>
    </location>
</feature>
<feature type="transmembrane region" description="Helical" evidence="5">
    <location>
        <begin position="240"/>
        <end position="263"/>
    </location>
</feature>
<dbReference type="Proteomes" id="UP000603865">
    <property type="component" value="Unassembled WGS sequence"/>
</dbReference>
<dbReference type="PANTHER" id="PTHR43243:SF24">
    <property type="entry name" value="CATIONIC AMINO ACID TRANSPORT INTEGRAL MEMBRANE PROTEIN ROCE-RELATED"/>
    <property type="match status" value="1"/>
</dbReference>
<evidence type="ECO:0000313" key="6">
    <source>
        <dbReference type="EMBL" id="GGR02417.1"/>
    </source>
</evidence>
<dbReference type="RefSeq" id="WP_189088835.1">
    <property type="nucleotide sequence ID" value="NZ_BMQL01000005.1"/>
</dbReference>
<evidence type="ECO:0000256" key="1">
    <source>
        <dbReference type="ARBA" id="ARBA00004141"/>
    </source>
</evidence>
<feature type="transmembrane region" description="Helical" evidence="5">
    <location>
        <begin position="395"/>
        <end position="418"/>
    </location>
</feature>
<dbReference type="AlphaFoldDB" id="A0A918C1M8"/>
<dbReference type="EMBL" id="BMQL01000005">
    <property type="protein sequence ID" value="GGR02417.1"/>
    <property type="molecule type" value="Genomic_DNA"/>
</dbReference>
<evidence type="ECO:0000256" key="3">
    <source>
        <dbReference type="ARBA" id="ARBA00022989"/>
    </source>
</evidence>
<evidence type="ECO:0000313" key="7">
    <source>
        <dbReference type="Proteomes" id="UP000603865"/>
    </source>
</evidence>
<feature type="transmembrane region" description="Helical" evidence="5">
    <location>
        <begin position="457"/>
        <end position="476"/>
    </location>
</feature>
<feature type="transmembrane region" description="Helical" evidence="5">
    <location>
        <begin position="165"/>
        <end position="185"/>
    </location>
</feature>
<name>A0A918C1M8_9DEIO</name>
<evidence type="ECO:0000256" key="4">
    <source>
        <dbReference type="ARBA" id="ARBA00023136"/>
    </source>
</evidence>
<dbReference type="Gene3D" id="1.20.1740.10">
    <property type="entry name" value="Amino acid/polyamine transporter I"/>
    <property type="match status" value="1"/>
</dbReference>
<feature type="transmembrane region" description="Helical" evidence="5">
    <location>
        <begin position="275"/>
        <end position="298"/>
    </location>
</feature>
<feature type="transmembrane region" description="Helical" evidence="5">
    <location>
        <begin position="367"/>
        <end position="389"/>
    </location>
</feature>
<dbReference type="PIRSF" id="PIRSF006060">
    <property type="entry name" value="AA_transporter"/>
    <property type="match status" value="1"/>
</dbReference>
<dbReference type="Pfam" id="PF13520">
    <property type="entry name" value="AA_permease_2"/>
    <property type="match status" value="1"/>
</dbReference>
<proteinExistence type="predicted"/>
<protein>
    <submittedName>
        <fullName evidence="6">Cationic amino acid transport integral membrane protein</fullName>
    </submittedName>
</protein>
<organism evidence="6 7">
    <name type="scientific">Deinococcus ruber</name>
    <dbReference type="NCBI Taxonomy" id="1848197"/>
    <lineage>
        <taxon>Bacteria</taxon>
        <taxon>Thermotogati</taxon>
        <taxon>Deinococcota</taxon>
        <taxon>Deinococci</taxon>
        <taxon>Deinococcales</taxon>
        <taxon>Deinococcaceae</taxon>
        <taxon>Deinococcus</taxon>
    </lineage>
</organism>
<feature type="transmembrane region" description="Helical" evidence="5">
    <location>
        <begin position="65"/>
        <end position="85"/>
    </location>
</feature>
<keyword evidence="3 5" id="KW-1133">Transmembrane helix</keyword>
<dbReference type="PANTHER" id="PTHR43243">
    <property type="entry name" value="INNER MEMBRANE TRANSPORTER YGJI-RELATED"/>
    <property type="match status" value="1"/>
</dbReference>
<feature type="transmembrane region" description="Helical" evidence="5">
    <location>
        <begin position="106"/>
        <end position="130"/>
    </location>
</feature>
<dbReference type="InterPro" id="IPR002293">
    <property type="entry name" value="AA/rel_permease1"/>
</dbReference>
<reference evidence="6" key="1">
    <citation type="journal article" date="2014" name="Int. J. Syst. Evol. Microbiol.">
        <title>Complete genome sequence of Corynebacterium casei LMG S-19264T (=DSM 44701T), isolated from a smear-ripened cheese.</title>
        <authorList>
            <consortium name="US DOE Joint Genome Institute (JGI-PGF)"/>
            <person name="Walter F."/>
            <person name="Albersmeier A."/>
            <person name="Kalinowski J."/>
            <person name="Ruckert C."/>
        </authorList>
    </citation>
    <scope>NUCLEOTIDE SEQUENCE</scope>
    <source>
        <strain evidence="6">JCM 31311</strain>
    </source>
</reference>
<keyword evidence="2 5" id="KW-0812">Transmembrane</keyword>
<keyword evidence="7" id="KW-1185">Reference proteome</keyword>
<sequence>MTTGVWQKLMRTKSADAEVSDGHGGELKRTLGLFPLVMLGVGATIGTGIFFAMGEAVPKAGPAVIWSFVLAGLAAALTALCYAELASSIPASGSAYSYTYVTIGEFVAYIVGACLLLEYALAASATSIGWSEYLNNFLKNSVGWEIPEALRSPLLVRGDTGLEMHWGHINLPPIILVCMCCFLLLRGARESATVNAVMVMIKIAILAFFSAVAFSAFKTSNFVPFNPFGLSSIDGAGNKMGIVAAAGTIFFSFIGLDTVATAGAEVKNPKRNVPLGIILALIIVVAAYIAVAVAAMGAQPASAFKGQEAGLAVILQNVLGAKWPAVLLSAGAVISVFSVTLVTIYGQTRILFAIGRDGLIPKVFQSVNSRTLAPVVNTVIVCVVVGLIGGFVDSAYLWDMVSMGTLVAFSLVSVGVIVMRYKAPNLERGFKLPFGPWVIPVLSVAVCLFIIKDLPVETYRVFFIWMTVVIVGYFLYGIRHSKLGQQGPS</sequence>
<dbReference type="GO" id="GO:0015171">
    <property type="term" value="F:amino acid transmembrane transporter activity"/>
    <property type="evidence" value="ECO:0007669"/>
    <property type="project" value="TreeGrafter"/>
</dbReference>
<gene>
    <name evidence="6" type="ORF">GCM10008957_14230</name>
</gene>
<accession>A0A918C1M8</accession>
<reference evidence="6" key="2">
    <citation type="submission" date="2020-09" db="EMBL/GenBank/DDBJ databases">
        <authorList>
            <person name="Sun Q."/>
            <person name="Ohkuma M."/>
        </authorList>
    </citation>
    <scope>NUCLEOTIDE SEQUENCE</scope>
    <source>
        <strain evidence="6">JCM 31311</strain>
    </source>
</reference>
<comment type="caution">
    <text evidence="6">The sequence shown here is derived from an EMBL/GenBank/DDBJ whole genome shotgun (WGS) entry which is preliminary data.</text>
</comment>
<evidence type="ECO:0000256" key="5">
    <source>
        <dbReference type="SAM" id="Phobius"/>
    </source>
</evidence>
<keyword evidence="4 5" id="KW-0472">Membrane</keyword>
<comment type="subcellular location">
    <subcellularLocation>
        <location evidence="1">Membrane</location>
        <topology evidence="1">Multi-pass membrane protein</topology>
    </subcellularLocation>
</comment>
<feature type="transmembrane region" description="Helical" evidence="5">
    <location>
        <begin position="430"/>
        <end position="451"/>
    </location>
</feature>
<dbReference type="GO" id="GO:0016020">
    <property type="term" value="C:membrane"/>
    <property type="evidence" value="ECO:0007669"/>
    <property type="project" value="UniProtKB-SubCell"/>
</dbReference>